<evidence type="ECO:0000259" key="1">
    <source>
        <dbReference type="Pfam" id="PF01408"/>
    </source>
</evidence>
<dbReference type="AlphaFoldDB" id="A0A433THZ9"/>
<dbReference type="PANTHER" id="PTHR43377">
    <property type="entry name" value="BILIVERDIN REDUCTASE A"/>
    <property type="match status" value="1"/>
</dbReference>
<dbReference type="GO" id="GO:0000166">
    <property type="term" value="F:nucleotide binding"/>
    <property type="evidence" value="ECO:0007669"/>
    <property type="project" value="InterPro"/>
</dbReference>
<dbReference type="STRING" id="188477.A0A433THZ9"/>
<keyword evidence="3" id="KW-1185">Reference proteome</keyword>
<dbReference type="SUPFAM" id="SSF51735">
    <property type="entry name" value="NAD(P)-binding Rossmann-fold domains"/>
    <property type="match status" value="1"/>
</dbReference>
<dbReference type="PANTHER" id="PTHR43377:SF1">
    <property type="entry name" value="BILIVERDIN REDUCTASE A"/>
    <property type="match status" value="1"/>
</dbReference>
<reference evidence="2 3" key="1">
    <citation type="submission" date="2019-01" db="EMBL/GenBank/DDBJ databases">
        <title>A draft genome assembly of the solar-powered sea slug Elysia chlorotica.</title>
        <authorList>
            <person name="Cai H."/>
            <person name="Li Q."/>
            <person name="Fang X."/>
            <person name="Li J."/>
            <person name="Curtis N.E."/>
            <person name="Altenburger A."/>
            <person name="Shibata T."/>
            <person name="Feng M."/>
            <person name="Maeda T."/>
            <person name="Schwartz J.A."/>
            <person name="Shigenobu S."/>
            <person name="Lundholm N."/>
            <person name="Nishiyama T."/>
            <person name="Yang H."/>
            <person name="Hasebe M."/>
            <person name="Li S."/>
            <person name="Pierce S.K."/>
            <person name="Wang J."/>
        </authorList>
    </citation>
    <scope>NUCLEOTIDE SEQUENCE [LARGE SCALE GENOMIC DNA]</scope>
    <source>
        <strain evidence="2">EC2010</strain>
        <tissue evidence="2">Whole organism of an adult</tissue>
    </source>
</reference>
<evidence type="ECO:0000313" key="2">
    <source>
        <dbReference type="EMBL" id="RUS81131.1"/>
    </source>
</evidence>
<protein>
    <recommendedName>
        <fullName evidence="1">Gfo/Idh/MocA-like oxidoreductase N-terminal domain-containing protein</fullName>
    </recommendedName>
</protein>
<accession>A0A433THZ9</accession>
<name>A0A433THZ9_ELYCH</name>
<feature type="domain" description="Gfo/Idh/MocA-like oxidoreductase N-terminal" evidence="1">
    <location>
        <begin position="9"/>
        <end position="118"/>
    </location>
</feature>
<dbReference type="EMBL" id="RQTK01000354">
    <property type="protein sequence ID" value="RUS81131.1"/>
    <property type="molecule type" value="Genomic_DNA"/>
</dbReference>
<dbReference type="InterPro" id="IPR000683">
    <property type="entry name" value="Gfo/Idh/MocA-like_OxRdtase_N"/>
</dbReference>
<dbReference type="Gene3D" id="3.30.360.10">
    <property type="entry name" value="Dihydrodipicolinate Reductase, domain 2"/>
    <property type="match status" value="1"/>
</dbReference>
<dbReference type="Pfam" id="PF01408">
    <property type="entry name" value="GFO_IDH_MocA"/>
    <property type="match status" value="1"/>
</dbReference>
<comment type="caution">
    <text evidence="2">The sequence shown here is derived from an EMBL/GenBank/DDBJ whole genome shotgun (WGS) entry which is preliminary data.</text>
</comment>
<gene>
    <name evidence="2" type="ORF">EGW08_011117</name>
</gene>
<dbReference type="Gene3D" id="3.40.50.720">
    <property type="entry name" value="NAD(P)-binding Rossmann-like Domain"/>
    <property type="match status" value="1"/>
</dbReference>
<sequence length="290" mass="32150">MDPQSQNEIGVVVVGLGRAGIVRVRDLKAKNGCLTLKGVVSRRKNEDEEVPQLSLEEALDRTDVKAVIISTEPALHEEYIRLALEKGKHVLVEYPLALTAATARELFQSAEDKGLILYEENIALLVEGFLAVKEKSKLVDLKQASYSLAGSYNGWIEDFEGSGLPFVCGISGIQIMLSLFGDLLVKGGKIDHQENGYMAQASLETQKGRPITLTLARSKDTKRIKQEIYEFEDGDVLDPSKIVQKSSKPGLFMQDLENFEKIVGKGKLPDECKWLSIRGLEIAEQIHSFF</sequence>
<dbReference type="OrthoDB" id="2129491at2759"/>
<dbReference type="Proteomes" id="UP000271974">
    <property type="component" value="Unassembled WGS sequence"/>
</dbReference>
<organism evidence="2 3">
    <name type="scientific">Elysia chlorotica</name>
    <name type="common">Eastern emerald elysia</name>
    <name type="synonym">Sea slug</name>
    <dbReference type="NCBI Taxonomy" id="188477"/>
    <lineage>
        <taxon>Eukaryota</taxon>
        <taxon>Metazoa</taxon>
        <taxon>Spiralia</taxon>
        <taxon>Lophotrochozoa</taxon>
        <taxon>Mollusca</taxon>
        <taxon>Gastropoda</taxon>
        <taxon>Heterobranchia</taxon>
        <taxon>Euthyneura</taxon>
        <taxon>Panpulmonata</taxon>
        <taxon>Sacoglossa</taxon>
        <taxon>Placobranchoidea</taxon>
        <taxon>Plakobranchidae</taxon>
        <taxon>Elysia</taxon>
    </lineage>
</organism>
<evidence type="ECO:0000313" key="3">
    <source>
        <dbReference type="Proteomes" id="UP000271974"/>
    </source>
</evidence>
<dbReference type="InterPro" id="IPR051450">
    <property type="entry name" value="Gfo/Idh/MocA_Oxidoreductases"/>
</dbReference>
<dbReference type="InterPro" id="IPR036291">
    <property type="entry name" value="NAD(P)-bd_dom_sf"/>
</dbReference>
<proteinExistence type="predicted"/>